<comment type="caution">
    <text evidence="9">The sequence shown here is derived from an EMBL/GenBank/DDBJ whole genome shotgun (WGS) entry which is preliminary data.</text>
</comment>
<dbReference type="Pfam" id="PF00152">
    <property type="entry name" value="tRNA-synt_2"/>
    <property type="match status" value="1"/>
</dbReference>
<dbReference type="EC" id="6.1.1.22" evidence="7"/>
<dbReference type="PROSITE" id="PS50862">
    <property type="entry name" value="AA_TRNA_LIGASE_II"/>
    <property type="match status" value="1"/>
</dbReference>
<sequence length="431" mass="48294">MPSLVSIAELPKHVGEKVQLQGWLYNRRSSKKLQFLLVRDGSAMVQGVLVKDEVAESLWDLVDGLTQESAIRVEGEVREDARSPGGVELGVTGVEVISGSPDYPISLKSHGPEFLLDHRHLWLRSKRPQAVLKVRDEVTFGIRDWLHKEGFINVDSPIFTPNACEGTTTLFETEYFGSQAFLTQSGQLYNEASAMAFGKVFCFGPTFRAEKSKTRRHLTEFWMVEPEVAFMGLDDLMTLIENFVGALVARVLENCAEELKVLERDTAPLERAVPPFPRLSYPDAAEILRGGDTGFEDGGDFGSPDETELSSRYDRPLLVHRFPSAIKAFYMKEDPADPKLSLSVDLLAPEGYGEIVGGGQREESLEVIERKIKEHDLPKEAFEWYLDLRRYGSVPHSGFGMGIERAVSWICGLGHLREAIPFPRMIHRLSP</sequence>
<dbReference type="InterPro" id="IPR004364">
    <property type="entry name" value="Aa-tRNA-synt_II"/>
</dbReference>
<keyword evidence="7" id="KW-0963">Cytoplasm</keyword>
<dbReference type="InterPro" id="IPR002312">
    <property type="entry name" value="Asp/Asn-tRNA-synth_IIb"/>
</dbReference>
<dbReference type="InterPro" id="IPR004522">
    <property type="entry name" value="Asn-tRNA-ligase"/>
</dbReference>
<gene>
    <name evidence="7 9" type="primary">asnS</name>
    <name evidence="9" type="ORF">HKN21_05345</name>
</gene>
<dbReference type="AlphaFoldDB" id="A0A7Y2E6L7"/>
<dbReference type="EMBL" id="JABDJR010000203">
    <property type="protein sequence ID" value="NNF06166.1"/>
    <property type="molecule type" value="Genomic_DNA"/>
</dbReference>
<dbReference type="GO" id="GO:0005524">
    <property type="term" value="F:ATP binding"/>
    <property type="evidence" value="ECO:0007669"/>
    <property type="project" value="UniProtKB-UniRule"/>
</dbReference>
<feature type="domain" description="Aminoacyl-transfer RNA synthetases class-II family profile" evidence="8">
    <location>
        <begin position="132"/>
        <end position="421"/>
    </location>
</feature>
<dbReference type="InterPro" id="IPR006195">
    <property type="entry name" value="aa-tRNA-synth_II"/>
</dbReference>
<keyword evidence="2 7" id="KW-0436">Ligase</keyword>
<keyword evidence="6 7" id="KW-0030">Aminoacyl-tRNA synthetase</keyword>
<comment type="subcellular location">
    <subcellularLocation>
        <location evidence="7">Cytoplasm</location>
    </subcellularLocation>
</comment>
<dbReference type="InterPro" id="IPR004365">
    <property type="entry name" value="NA-bd_OB_tRNA"/>
</dbReference>
<dbReference type="Gene3D" id="2.40.50.140">
    <property type="entry name" value="Nucleic acid-binding proteins"/>
    <property type="match status" value="1"/>
</dbReference>
<dbReference type="PRINTS" id="PR01042">
    <property type="entry name" value="TRNASYNTHASP"/>
</dbReference>
<keyword evidence="4 7" id="KW-0067">ATP-binding</keyword>
<keyword evidence="3 7" id="KW-0547">Nucleotide-binding</keyword>
<evidence type="ECO:0000256" key="6">
    <source>
        <dbReference type="ARBA" id="ARBA00023146"/>
    </source>
</evidence>
<comment type="subunit">
    <text evidence="7">Homodimer.</text>
</comment>
<keyword evidence="5 7" id="KW-0648">Protein biosynthesis</keyword>
<comment type="catalytic activity">
    <reaction evidence="7">
        <text>tRNA(Asn) + L-asparagine + ATP = L-asparaginyl-tRNA(Asn) + AMP + diphosphate + H(+)</text>
        <dbReference type="Rhea" id="RHEA:11180"/>
        <dbReference type="Rhea" id="RHEA-COMP:9659"/>
        <dbReference type="Rhea" id="RHEA-COMP:9674"/>
        <dbReference type="ChEBI" id="CHEBI:15378"/>
        <dbReference type="ChEBI" id="CHEBI:30616"/>
        <dbReference type="ChEBI" id="CHEBI:33019"/>
        <dbReference type="ChEBI" id="CHEBI:58048"/>
        <dbReference type="ChEBI" id="CHEBI:78442"/>
        <dbReference type="ChEBI" id="CHEBI:78515"/>
        <dbReference type="ChEBI" id="CHEBI:456215"/>
        <dbReference type="EC" id="6.1.1.22"/>
    </reaction>
</comment>
<accession>A0A7Y2E6L7</accession>
<evidence type="ECO:0000313" key="9">
    <source>
        <dbReference type="EMBL" id="NNF06166.1"/>
    </source>
</evidence>
<dbReference type="SUPFAM" id="SSF50249">
    <property type="entry name" value="Nucleic acid-binding proteins"/>
    <property type="match status" value="1"/>
</dbReference>
<dbReference type="GO" id="GO:0005737">
    <property type="term" value="C:cytoplasm"/>
    <property type="evidence" value="ECO:0007669"/>
    <property type="project" value="UniProtKB-SubCell"/>
</dbReference>
<reference evidence="9 10" key="1">
    <citation type="submission" date="2020-03" db="EMBL/GenBank/DDBJ databases">
        <title>Metabolic flexibility allows generalist bacteria to become dominant in a frequently disturbed ecosystem.</title>
        <authorList>
            <person name="Chen Y.-J."/>
            <person name="Leung P.M."/>
            <person name="Bay S.K."/>
            <person name="Hugenholtz P."/>
            <person name="Kessler A.J."/>
            <person name="Shelley G."/>
            <person name="Waite D.W."/>
            <person name="Cook P.L."/>
            <person name="Greening C."/>
        </authorList>
    </citation>
    <scope>NUCLEOTIDE SEQUENCE [LARGE SCALE GENOMIC DNA]</scope>
    <source>
        <strain evidence="9">SS_bin_28</strain>
    </source>
</reference>
<evidence type="ECO:0000256" key="5">
    <source>
        <dbReference type="ARBA" id="ARBA00022917"/>
    </source>
</evidence>
<dbReference type="Gene3D" id="3.30.930.10">
    <property type="entry name" value="Bira Bifunctional Protein, Domain 2"/>
    <property type="match status" value="1"/>
</dbReference>
<evidence type="ECO:0000256" key="4">
    <source>
        <dbReference type="ARBA" id="ARBA00022840"/>
    </source>
</evidence>
<organism evidence="9 10">
    <name type="scientific">Eiseniibacteriota bacterium</name>
    <dbReference type="NCBI Taxonomy" id="2212470"/>
    <lineage>
        <taxon>Bacteria</taxon>
        <taxon>Candidatus Eiseniibacteriota</taxon>
    </lineage>
</organism>
<evidence type="ECO:0000256" key="1">
    <source>
        <dbReference type="ARBA" id="ARBA00008226"/>
    </source>
</evidence>
<dbReference type="InterPro" id="IPR012340">
    <property type="entry name" value="NA-bd_OB-fold"/>
</dbReference>
<evidence type="ECO:0000256" key="3">
    <source>
        <dbReference type="ARBA" id="ARBA00022741"/>
    </source>
</evidence>
<dbReference type="GO" id="GO:0006421">
    <property type="term" value="P:asparaginyl-tRNA aminoacylation"/>
    <property type="evidence" value="ECO:0007669"/>
    <property type="project" value="UniProtKB-UniRule"/>
</dbReference>
<dbReference type="InterPro" id="IPR045864">
    <property type="entry name" value="aa-tRNA-synth_II/BPL/LPL"/>
</dbReference>
<dbReference type="CDD" id="cd04323">
    <property type="entry name" value="AsnRS_cyto_like_N"/>
    <property type="match status" value="1"/>
</dbReference>
<dbReference type="NCBIfam" id="NF003037">
    <property type="entry name" value="PRK03932.1"/>
    <property type="match status" value="1"/>
</dbReference>
<dbReference type="GO" id="GO:0004816">
    <property type="term" value="F:asparagine-tRNA ligase activity"/>
    <property type="evidence" value="ECO:0007669"/>
    <property type="project" value="UniProtKB-UniRule"/>
</dbReference>
<evidence type="ECO:0000259" key="8">
    <source>
        <dbReference type="PROSITE" id="PS50862"/>
    </source>
</evidence>
<evidence type="ECO:0000313" key="10">
    <source>
        <dbReference type="Proteomes" id="UP000547674"/>
    </source>
</evidence>
<dbReference type="HAMAP" id="MF_00534">
    <property type="entry name" value="Asn_tRNA_synth"/>
    <property type="match status" value="1"/>
</dbReference>
<name>A0A7Y2E6L7_UNCEI</name>
<dbReference type="Pfam" id="PF01336">
    <property type="entry name" value="tRNA_anti-codon"/>
    <property type="match status" value="1"/>
</dbReference>
<dbReference type="NCBIfam" id="TIGR00457">
    <property type="entry name" value="asnS"/>
    <property type="match status" value="1"/>
</dbReference>
<evidence type="ECO:0000256" key="7">
    <source>
        <dbReference type="HAMAP-Rule" id="MF_00534"/>
    </source>
</evidence>
<dbReference type="Proteomes" id="UP000547674">
    <property type="component" value="Unassembled WGS sequence"/>
</dbReference>
<proteinExistence type="inferred from homology"/>
<comment type="similarity">
    <text evidence="1 7">Belongs to the class-II aminoacyl-tRNA synthetase family.</text>
</comment>
<protein>
    <recommendedName>
        <fullName evidence="7">Asparagine--tRNA ligase</fullName>
        <ecNumber evidence="7">6.1.1.22</ecNumber>
    </recommendedName>
    <alternativeName>
        <fullName evidence="7">Asparaginyl-tRNA synthetase</fullName>
        <shortName evidence="7">AsnRS</shortName>
    </alternativeName>
</protein>
<dbReference type="SUPFAM" id="SSF55681">
    <property type="entry name" value="Class II aaRS and biotin synthetases"/>
    <property type="match status" value="1"/>
</dbReference>
<dbReference type="GO" id="GO:0003676">
    <property type="term" value="F:nucleic acid binding"/>
    <property type="evidence" value="ECO:0007669"/>
    <property type="project" value="InterPro"/>
</dbReference>
<evidence type="ECO:0000256" key="2">
    <source>
        <dbReference type="ARBA" id="ARBA00022598"/>
    </source>
</evidence>
<dbReference type="CDD" id="cd00776">
    <property type="entry name" value="AsxRS_core"/>
    <property type="match status" value="1"/>
</dbReference>
<dbReference type="PANTHER" id="PTHR22594:SF34">
    <property type="entry name" value="ASPARAGINE--TRNA LIGASE, MITOCHONDRIAL-RELATED"/>
    <property type="match status" value="1"/>
</dbReference>
<dbReference type="PANTHER" id="PTHR22594">
    <property type="entry name" value="ASPARTYL/LYSYL-TRNA SYNTHETASE"/>
    <property type="match status" value="1"/>
</dbReference>